<keyword evidence="4" id="KW-0547">Nucleotide-binding</keyword>
<comment type="caution">
    <text evidence="12">The sequence shown here is derived from an EMBL/GenBank/DDBJ whole genome shotgun (WGS) entry which is preliminary data.</text>
</comment>
<evidence type="ECO:0000256" key="8">
    <source>
        <dbReference type="ARBA" id="ARBA00023098"/>
    </source>
</evidence>
<keyword evidence="8" id="KW-0443">Lipid metabolism</keyword>
<evidence type="ECO:0000256" key="4">
    <source>
        <dbReference type="ARBA" id="ARBA00022741"/>
    </source>
</evidence>
<gene>
    <name evidence="12" type="primary">mvk</name>
    <name evidence="12" type="ORF">FRX57_00575</name>
</gene>
<accession>A0A5C5SFI1</accession>
<comment type="pathway">
    <text evidence="9">Isoprenoid biosynthesis; isopentenyl diphosphate biosynthesis via mevalonate pathway; isopentenyl diphosphate from (R)-mevalonate: step 1/3.</text>
</comment>
<dbReference type="Pfam" id="PF00288">
    <property type="entry name" value="GHMP_kinases_N"/>
    <property type="match status" value="1"/>
</dbReference>
<keyword evidence="5 12" id="KW-0418">Kinase</keyword>
<keyword evidence="2" id="KW-0444">Lipid biosynthesis</keyword>
<dbReference type="PRINTS" id="PR00959">
    <property type="entry name" value="MEVGALKINASE"/>
</dbReference>
<dbReference type="Gene3D" id="3.30.70.890">
    <property type="entry name" value="GHMP kinase, C-terminal domain"/>
    <property type="match status" value="1"/>
</dbReference>
<feature type="domain" description="GHMP kinase N-terminal" evidence="10">
    <location>
        <begin position="58"/>
        <end position="139"/>
    </location>
</feature>
<dbReference type="RefSeq" id="WP_146565626.1">
    <property type="nucleotide sequence ID" value="NZ_VOHL01000001.1"/>
</dbReference>
<dbReference type="GO" id="GO:0005524">
    <property type="term" value="F:ATP binding"/>
    <property type="evidence" value="ECO:0007669"/>
    <property type="project" value="UniProtKB-KW"/>
</dbReference>
<proteinExistence type="predicted"/>
<dbReference type="SUPFAM" id="SSF55060">
    <property type="entry name" value="GHMP Kinase, C-terminal domain"/>
    <property type="match status" value="1"/>
</dbReference>
<sequence>MKEVLGVGQAHSKIILMGEHAVVYGYPALALPLADIRVTCQVKAGQPKTHQTDDTLAHAINLAKNHLGQAAYPLSYTIESQVPRQRGMGSSAAVSLAAIRAVFDYFDADLADDLLRDLANQAERVAHSNPSGLDVRTCMSNQAIKYIRNKGFEPLHLNLGAYLVIADTGIHGQTKEAVQKIADLGQQAEQLLADLGQLTLAAEEAIAQKDLSSLGQGMTQAHYKLAELGVSCLEADTLVATALEAGALGAKMSGGGLGGCIIALVANPQQVADISQLLKEKGAQQTWIREL</sequence>
<keyword evidence="13" id="KW-1185">Reference proteome</keyword>
<dbReference type="Pfam" id="PF08544">
    <property type="entry name" value="GHMP_kinases_C"/>
    <property type="match status" value="1"/>
</dbReference>
<protein>
    <submittedName>
        <fullName evidence="12">Mevalonate kinase</fullName>
        <ecNumber evidence="12">2.7.1.36</ecNumber>
    </submittedName>
</protein>
<dbReference type="UniPathway" id="UPA00057">
    <property type="reaction ID" value="UER00098"/>
</dbReference>
<evidence type="ECO:0000256" key="5">
    <source>
        <dbReference type="ARBA" id="ARBA00022777"/>
    </source>
</evidence>
<keyword evidence="6" id="KW-0067">ATP-binding</keyword>
<dbReference type="InterPro" id="IPR013750">
    <property type="entry name" value="GHMP_kinase_C_dom"/>
</dbReference>
<evidence type="ECO:0000256" key="7">
    <source>
        <dbReference type="ARBA" id="ARBA00022842"/>
    </source>
</evidence>
<dbReference type="InterPro" id="IPR014721">
    <property type="entry name" value="Ribsml_uS5_D2-typ_fold_subgr"/>
</dbReference>
<keyword evidence="3 12" id="KW-0808">Transferase</keyword>
<evidence type="ECO:0000313" key="12">
    <source>
        <dbReference type="EMBL" id="TWS98755.1"/>
    </source>
</evidence>
<reference evidence="12 13" key="1">
    <citation type="submission" date="2019-08" db="EMBL/GenBank/DDBJ databases">
        <authorList>
            <person name="Lei W."/>
        </authorList>
    </citation>
    <scope>NUCLEOTIDE SEQUENCE [LARGE SCALE GENOMIC DNA]</scope>
    <source>
        <strain evidence="12 13">CCUG 66496</strain>
    </source>
</reference>
<keyword evidence="1" id="KW-0963">Cytoplasm</keyword>
<evidence type="ECO:0000313" key="13">
    <source>
        <dbReference type="Proteomes" id="UP000317430"/>
    </source>
</evidence>
<dbReference type="SUPFAM" id="SSF54211">
    <property type="entry name" value="Ribosomal protein S5 domain 2-like"/>
    <property type="match status" value="1"/>
</dbReference>
<dbReference type="InterPro" id="IPR006204">
    <property type="entry name" value="GHMP_kinase_N_dom"/>
</dbReference>
<dbReference type="EMBL" id="VOHL01000001">
    <property type="protein sequence ID" value="TWS98755.1"/>
    <property type="molecule type" value="Genomic_DNA"/>
</dbReference>
<evidence type="ECO:0000256" key="3">
    <source>
        <dbReference type="ARBA" id="ARBA00022679"/>
    </source>
</evidence>
<name>A0A5C5SFI1_9STRE</name>
<dbReference type="AlphaFoldDB" id="A0A5C5SFI1"/>
<dbReference type="Proteomes" id="UP000317430">
    <property type="component" value="Unassembled WGS sequence"/>
</dbReference>
<keyword evidence="7" id="KW-0460">Magnesium</keyword>
<dbReference type="EC" id="2.7.1.36" evidence="12"/>
<evidence type="ECO:0000259" key="10">
    <source>
        <dbReference type="Pfam" id="PF00288"/>
    </source>
</evidence>
<evidence type="ECO:0000256" key="1">
    <source>
        <dbReference type="ARBA" id="ARBA00022490"/>
    </source>
</evidence>
<dbReference type="GO" id="GO:0004496">
    <property type="term" value="F:mevalonate kinase activity"/>
    <property type="evidence" value="ECO:0007669"/>
    <property type="project" value="UniProtKB-EC"/>
</dbReference>
<dbReference type="Gene3D" id="3.30.230.10">
    <property type="match status" value="1"/>
</dbReference>
<feature type="domain" description="GHMP kinase C-terminal" evidence="11">
    <location>
        <begin position="203"/>
        <end position="282"/>
    </location>
</feature>
<organism evidence="12 13">
    <name type="scientific">Streptococcus cuniculipharyngis</name>
    <dbReference type="NCBI Taxonomy" id="1562651"/>
    <lineage>
        <taxon>Bacteria</taxon>
        <taxon>Bacillati</taxon>
        <taxon>Bacillota</taxon>
        <taxon>Bacilli</taxon>
        <taxon>Lactobacillales</taxon>
        <taxon>Streptococcaceae</taxon>
        <taxon>Streptococcus</taxon>
    </lineage>
</organism>
<evidence type="ECO:0000256" key="6">
    <source>
        <dbReference type="ARBA" id="ARBA00022840"/>
    </source>
</evidence>
<dbReference type="PANTHER" id="PTHR43290:SF2">
    <property type="entry name" value="MEVALONATE KINASE"/>
    <property type="match status" value="1"/>
</dbReference>
<evidence type="ECO:0000256" key="2">
    <source>
        <dbReference type="ARBA" id="ARBA00022516"/>
    </source>
</evidence>
<dbReference type="NCBIfam" id="TIGR00549">
    <property type="entry name" value="mevalon_kin"/>
    <property type="match status" value="1"/>
</dbReference>
<dbReference type="InterPro" id="IPR036554">
    <property type="entry name" value="GHMP_kinase_C_sf"/>
</dbReference>
<evidence type="ECO:0000256" key="9">
    <source>
        <dbReference type="ARBA" id="ARBA00029438"/>
    </source>
</evidence>
<dbReference type="InterPro" id="IPR006205">
    <property type="entry name" value="Mev_gal_kin"/>
</dbReference>
<dbReference type="PANTHER" id="PTHR43290">
    <property type="entry name" value="MEVALONATE KINASE"/>
    <property type="match status" value="1"/>
</dbReference>
<dbReference type="OrthoDB" id="9764892at2"/>
<evidence type="ECO:0000259" key="11">
    <source>
        <dbReference type="Pfam" id="PF08544"/>
    </source>
</evidence>
<dbReference type="GO" id="GO:0005829">
    <property type="term" value="C:cytosol"/>
    <property type="evidence" value="ECO:0007669"/>
    <property type="project" value="TreeGrafter"/>
</dbReference>
<dbReference type="InterPro" id="IPR020568">
    <property type="entry name" value="Ribosomal_Su5_D2-typ_SF"/>
</dbReference>
<dbReference type="GO" id="GO:0019287">
    <property type="term" value="P:isopentenyl diphosphate biosynthetic process, mevalonate pathway"/>
    <property type="evidence" value="ECO:0007669"/>
    <property type="project" value="UniProtKB-UniPathway"/>
</dbReference>